<feature type="region of interest" description="Disordered" evidence="1">
    <location>
        <begin position="1"/>
        <end position="20"/>
    </location>
</feature>
<dbReference type="AlphaFoldDB" id="E9GU74"/>
<reference evidence="2 3" key="1">
    <citation type="journal article" date="2011" name="Science">
        <title>The ecoresponsive genome of Daphnia pulex.</title>
        <authorList>
            <person name="Colbourne J.K."/>
            <person name="Pfrender M.E."/>
            <person name="Gilbert D."/>
            <person name="Thomas W.K."/>
            <person name="Tucker A."/>
            <person name="Oakley T.H."/>
            <person name="Tokishita S."/>
            <person name="Aerts A."/>
            <person name="Arnold G.J."/>
            <person name="Basu M.K."/>
            <person name="Bauer D.J."/>
            <person name="Caceres C.E."/>
            <person name="Carmel L."/>
            <person name="Casola C."/>
            <person name="Choi J.H."/>
            <person name="Detter J.C."/>
            <person name="Dong Q."/>
            <person name="Dusheyko S."/>
            <person name="Eads B.D."/>
            <person name="Frohlich T."/>
            <person name="Geiler-Samerotte K.A."/>
            <person name="Gerlach D."/>
            <person name="Hatcher P."/>
            <person name="Jogdeo S."/>
            <person name="Krijgsveld J."/>
            <person name="Kriventseva E.V."/>
            <person name="Kultz D."/>
            <person name="Laforsch C."/>
            <person name="Lindquist E."/>
            <person name="Lopez J."/>
            <person name="Manak J.R."/>
            <person name="Muller J."/>
            <person name="Pangilinan J."/>
            <person name="Patwardhan R.P."/>
            <person name="Pitluck S."/>
            <person name="Pritham E.J."/>
            <person name="Rechtsteiner A."/>
            <person name="Rho M."/>
            <person name="Rogozin I.B."/>
            <person name="Sakarya O."/>
            <person name="Salamov A."/>
            <person name="Schaack S."/>
            <person name="Shapiro H."/>
            <person name="Shiga Y."/>
            <person name="Skalitzky C."/>
            <person name="Smith Z."/>
            <person name="Souvorov A."/>
            <person name="Sung W."/>
            <person name="Tang Z."/>
            <person name="Tsuchiya D."/>
            <person name="Tu H."/>
            <person name="Vos H."/>
            <person name="Wang M."/>
            <person name="Wolf Y.I."/>
            <person name="Yamagata H."/>
            <person name="Yamada T."/>
            <person name="Ye Y."/>
            <person name="Shaw J.R."/>
            <person name="Andrews J."/>
            <person name="Crease T.J."/>
            <person name="Tang H."/>
            <person name="Lucas S.M."/>
            <person name="Robertson H.M."/>
            <person name="Bork P."/>
            <person name="Koonin E.V."/>
            <person name="Zdobnov E.M."/>
            <person name="Grigoriev I.V."/>
            <person name="Lynch M."/>
            <person name="Boore J.L."/>
        </authorList>
    </citation>
    <scope>NUCLEOTIDE SEQUENCE [LARGE SCALE GENOMIC DNA]</scope>
</reference>
<evidence type="ECO:0000313" key="3">
    <source>
        <dbReference type="Proteomes" id="UP000000305"/>
    </source>
</evidence>
<sequence>MDRAGPSELDVKLGRDKEVEGTWEMNKSANDNNWPSSGVCRTGQDVTLATSNKQENARHVSSSQPAAEVISYRTHLEENKIFLSHRMRMSNTTKQPKLFDSVYTRWRDK</sequence>
<dbReference type="KEGG" id="dpx:DAPPUDRAFT_248338"/>
<name>E9GU74_DAPPU</name>
<evidence type="ECO:0000313" key="2">
    <source>
        <dbReference type="EMBL" id="EFX77020.1"/>
    </source>
</evidence>
<accession>E9GU74</accession>
<gene>
    <name evidence="2" type="ORF">DAPPUDRAFT_248338</name>
</gene>
<evidence type="ECO:0000256" key="1">
    <source>
        <dbReference type="SAM" id="MobiDB-lite"/>
    </source>
</evidence>
<dbReference type="Proteomes" id="UP000000305">
    <property type="component" value="Unassembled WGS sequence"/>
</dbReference>
<protein>
    <submittedName>
        <fullName evidence="2">Uncharacterized protein</fullName>
    </submittedName>
</protein>
<proteinExistence type="predicted"/>
<keyword evidence="3" id="KW-1185">Reference proteome</keyword>
<dbReference type="InParanoid" id="E9GU74"/>
<dbReference type="HOGENOM" id="CLU_2186572_0_0_1"/>
<dbReference type="EMBL" id="GL732565">
    <property type="protein sequence ID" value="EFX77020.1"/>
    <property type="molecule type" value="Genomic_DNA"/>
</dbReference>
<organism evidence="2 3">
    <name type="scientific">Daphnia pulex</name>
    <name type="common">Water flea</name>
    <dbReference type="NCBI Taxonomy" id="6669"/>
    <lineage>
        <taxon>Eukaryota</taxon>
        <taxon>Metazoa</taxon>
        <taxon>Ecdysozoa</taxon>
        <taxon>Arthropoda</taxon>
        <taxon>Crustacea</taxon>
        <taxon>Branchiopoda</taxon>
        <taxon>Diplostraca</taxon>
        <taxon>Cladocera</taxon>
        <taxon>Anomopoda</taxon>
        <taxon>Daphniidae</taxon>
        <taxon>Daphnia</taxon>
    </lineage>
</organism>